<name>A0A9E7GEW3_9LILI</name>
<proteinExistence type="predicted"/>
<dbReference type="OrthoDB" id="7537227at2759"/>
<accession>A0A9E7GEW3</accession>
<dbReference type="EMBL" id="CP097509">
    <property type="protein sequence ID" value="URE14114.1"/>
    <property type="molecule type" value="Genomic_DNA"/>
</dbReference>
<dbReference type="AlphaFoldDB" id="A0A9E7GEW3"/>
<evidence type="ECO:0000313" key="1">
    <source>
        <dbReference type="EMBL" id="URE14114.1"/>
    </source>
</evidence>
<evidence type="ECO:0000313" key="2">
    <source>
        <dbReference type="Proteomes" id="UP001055439"/>
    </source>
</evidence>
<keyword evidence="2" id="KW-1185">Reference proteome</keyword>
<protein>
    <submittedName>
        <fullName evidence="1">U-box domain-containing protein</fullName>
    </submittedName>
</protein>
<dbReference type="PROSITE" id="PS51257">
    <property type="entry name" value="PROKAR_LIPOPROTEIN"/>
    <property type="match status" value="1"/>
</dbReference>
<dbReference type="Proteomes" id="UP001055439">
    <property type="component" value="Chromosome 7"/>
</dbReference>
<sequence length="57" mass="6203">MHRLGLSRMCSRPSLAWTSTRSAALPSLSWASCRPSFSLVVKNGRRGVVEDVMAVIA</sequence>
<gene>
    <name evidence="1" type="ORF">MUK42_10648</name>
</gene>
<organism evidence="1 2">
    <name type="scientific">Musa troglodytarum</name>
    <name type="common">fe'i banana</name>
    <dbReference type="NCBI Taxonomy" id="320322"/>
    <lineage>
        <taxon>Eukaryota</taxon>
        <taxon>Viridiplantae</taxon>
        <taxon>Streptophyta</taxon>
        <taxon>Embryophyta</taxon>
        <taxon>Tracheophyta</taxon>
        <taxon>Spermatophyta</taxon>
        <taxon>Magnoliopsida</taxon>
        <taxon>Liliopsida</taxon>
        <taxon>Zingiberales</taxon>
        <taxon>Musaceae</taxon>
        <taxon>Musa</taxon>
    </lineage>
</organism>
<reference evidence="1" key="1">
    <citation type="submission" date="2022-05" db="EMBL/GenBank/DDBJ databases">
        <title>The Musa troglodytarum L. genome provides insights into the mechanism of non-climacteric behaviour and enrichment of carotenoids.</title>
        <authorList>
            <person name="Wang J."/>
        </authorList>
    </citation>
    <scope>NUCLEOTIDE SEQUENCE</scope>
    <source>
        <tissue evidence="1">Leaf</tissue>
    </source>
</reference>